<organism evidence="4 5">
    <name type="scientific">Suttonella ornithocola</name>
    <dbReference type="NCBI Taxonomy" id="279832"/>
    <lineage>
        <taxon>Bacteria</taxon>
        <taxon>Pseudomonadati</taxon>
        <taxon>Pseudomonadota</taxon>
        <taxon>Gammaproteobacteria</taxon>
        <taxon>Cardiobacteriales</taxon>
        <taxon>Cardiobacteriaceae</taxon>
        <taxon>Suttonella</taxon>
    </lineage>
</organism>
<evidence type="ECO:0000313" key="5">
    <source>
        <dbReference type="Proteomes" id="UP000254601"/>
    </source>
</evidence>
<comment type="similarity">
    <text evidence="1">Belongs to the P-Pant transferase superfamily. Gsp/Sfp/HetI/AcpT family.</text>
</comment>
<dbReference type="GO" id="GO:0005829">
    <property type="term" value="C:cytosol"/>
    <property type="evidence" value="ECO:0007669"/>
    <property type="project" value="TreeGrafter"/>
</dbReference>
<keyword evidence="2" id="KW-0808">Transferase</keyword>
<dbReference type="Proteomes" id="UP000254601">
    <property type="component" value="Unassembled WGS sequence"/>
</dbReference>
<evidence type="ECO:0000256" key="2">
    <source>
        <dbReference type="ARBA" id="ARBA00022679"/>
    </source>
</evidence>
<reference evidence="4 5" key="1">
    <citation type="submission" date="2018-06" db="EMBL/GenBank/DDBJ databases">
        <authorList>
            <consortium name="Pathogen Informatics"/>
            <person name="Doyle S."/>
        </authorList>
    </citation>
    <scope>NUCLEOTIDE SEQUENCE [LARGE SCALE GENOMIC DNA]</scope>
    <source>
        <strain evidence="4 5">NCTC13337</strain>
    </source>
</reference>
<dbReference type="OrthoDB" id="9808281at2"/>
<dbReference type="InterPro" id="IPR050559">
    <property type="entry name" value="P-Pant_transferase_sf"/>
</dbReference>
<dbReference type="Pfam" id="PF01648">
    <property type="entry name" value="ACPS"/>
    <property type="match status" value="1"/>
</dbReference>
<dbReference type="GO" id="GO:0008897">
    <property type="term" value="F:holo-[acyl-carrier-protein] synthase activity"/>
    <property type="evidence" value="ECO:0007669"/>
    <property type="project" value="InterPro"/>
</dbReference>
<dbReference type="SUPFAM" id="SSF56214">
    <property type="entry name" value="4'-phosphopantetheinyl transferase"/>
    <property type="match status" value="1"/>
</dbReference>
<protein>
    <submittedName>
        <fullName evidence="4">Holo-(Acyl carrier protein) synthase 2</fullName>
    </submittedName>
</protein>
<dbReference type="InterPro" id="IPR008278">
    <property type="entry name" value="4-PPantetheinyl_Trfase_dom"/>
</dbReference>
<dbReference type="GO" id="GO:0000287">
    <property type="term" value="F:magnesium ion binding"/>
    <property type="evidence" value="ECO:0007669"/>
    <property type="project" value="InterPro"/>
</dbReference>
<dbReference type="PANTHER" id="PTHR12215">
    <property type="entry name" value="PHOSPHOPANTETHEINE TRANSFERASE"/>
    <property type="match status" value="1"/>
</dbReference>
<keyword evidence="5" id="KW-1185">Reference proteome</keyword>
<dbReference type="RefSeq" id="WP_072577500.1">
    <property type="nucleotide sequence ID" value="NZ_LWHB01000189.1"/>
</dbReference>
<feature type="domain" description="4'-phosphopantetheinyl transferase" evidence="3">
    <location>
        <begin position="81"/>
        <end position="147"/>
    </location>
</feature>
<dbReference type="AlphaFoldDB" id="A0A380ML15"/>
<accession>A0A380ML15</accession>
<dbReference type="GO" id="GO:0019878">
    <property type="term" value="P:lysine biosynthetic process via aminoadipic acid"/>
    <property type="evidence" value="ECO:0007669"/>
    <property type="project" value="TreeGrafter"/>
</dbReference>
<dbReference type="InterPro" id="IPR037143">
    <property type="entry name" value="4-PPantetheinyl_Trfase_dom_sf"/>
</dbReference>
<evidence type="ECO:0000256" key="1">
    <source>
        <dbReference type="ARBA" id="ARBA00010990"/>
    </source>
</evidence>
<proteinExistence type="inferred from homology"/>
<sequence length="213" mass="24812">MLDCHLLFFSPAFAQYYCHDILDEQDQKRLLQTPSLEHRLQWQVSRAAKHYIRQHYPNRPFCLTHKIDHVAIAIGQTHKPGIDMETLKERNFFALAKHIANKAEQHYLAQSSHPTLTFYQLWTAKEALIKAENLRFPTDMREVGYHVHPTLQLRSPSQQKYHFINFLIDNTFLITAAFSEHCRSLTLHTEKALTSSALLGNLTTIFNQQSDIS</sequence>
<dbReference type="EMBL" id="UHIC01000001">
    <property type="protein sequence ID" value="SUO93339.1"/>
    <property type="molecule type" value="Genomic_DNA"/>
</dbReference>
<dbReference type="Gene3D" id="3.90.470.20">
    <property type="entry name" value="4'-phosphopantetheinyl transferase domain"/>
    <property type="match status" value="2"/>
</dbReference>
<name>A0A380ML15_9GAMM</name>
<gene>
    <name evidence="4" type="ORF">NCTC13337_00179</name>
</gene>
<dbReference type="PANTHER" id="PTHR12215:SF10">
    <property type="entry name" value="L-AMINOADIPATE-SEMIALDEHYDE DEHYDROGENASE-PHOSPHOPANTETHEINYL TRANSFERASE"/>
    <property type="match status" value="1"/>
</dbReference>
<evidence type="ECO:0000313" key="4">
    <source>
        <dbReference type="EMBL" id="SUO93339.1"/>
    </source>
</evidence>
<evidence type="ECO:0000259" key="3">
    <source>
        <dbReference type="Pfam" id="PF01648"/>
    </source>
</evidence>